<gene>
    <name evidence="2" type="ORF">C8F04DRAFT_1394004</name>
</gene>
<dbReference type="AlphaFoldDB" id="A0AAD6T078"/>
<organism evidence="2 3">
    <name type="scientific">Mycena alexandri</name>
    <dbReference type="NCBI Taxonomy" id="1745969"/>
    <lineage>
        <taxon>Eukaryota</taxon>
        <taxon>Fungi</taxon>
        <taxon>Dikarya</taxon>
        <taxon>Basidiomycota</taxon>
        <taxon>Agaricomycotina</taxon>
        <taxon>Agaricomycetes</taxon>
        <taxon>Agaricomycetidae</taxon>
        <taxon>Agaricales</taxon>
        <taxon>Marasmiineae</taxon>
        <taxon>Mycenaceae</taxon>
        <taxon>Mycena</taxon>
    </lineage>
</organism>
<keyword evidence="3" id="KW-1185">Reference proteome</keyword>
<feature type="region of interest" description="Disordered" evidence="1">
    <location>
        <begin position="87"/>
        <end position="106"/>
    </location>
</feature>
<evidence type="ECO:0000256" key="1">
    <source>
        <dbReference type="SAM" id="MobiDB-lite"/>
    </source>
</evidence>
<name>A0AAD6T078_9AGAR</name>
<comment type="caution">
    <text evidence="2">The sequence shown here is derived from an EMBL/GenBank/DDBJ whole genome shotgun (WGS) entry which is preliminary data.</text>
</comment>
<protein>
    <submittedName>
        <fullName evidence="2">Uncharacterized protein</fullName>
    </submittedName>
</protein>
<feature type="compositionally biased region" description="Basic residues" evidence="1">
    <location>
        <begin position="88"/>
        <end position="97"/>
    </location>
</feature>
<proteinExistence type="predicted"/>
<reference evidence="2" key="1">
    <citation type="submission" date="2023-03" db="EMBL/GenBank/DDBJ databases">
        <title>Massive genome expansion in bonnet fungi (Mycena s.s.) driven by repeated elements and novel gene families across ecological guilds.</title>
        <authorList>
            <consortium name="Lawrence Berkeley National Laboratory"/>
            <person name="Harder C.B."/>
            <person name="Miyauchi S."/>
            <person name="Viragh M."/>
            <person name="Kuo A."/>
            <person name="Thoen E."/>
            <person name="Andreopoulos B."/>
            <person name="Lu D."/>
            <person name="Skrede I."/>
            <person name="Drula E."/>
            <person name="Henrissat B."/>
            <person name="Morin E."/>
            <person name="Kohler A."/>
            <person name="Barry K."/>
            <person name="LaButti K."/>
            <person name="Morin E."/>
            <person name="Salamov A."/>
            <person name="Lipzen A."/>
            <person name="Mereny Z."/>
            <person name="Hegedus B."/>
            <person name="Baldrian P."/>
            <person name="Stursova M."/>
            <person name="Weitz H."/>
            <person name="Taylor A."/>
            <person name="Grigoriev I.V."/>
            <person name="Nagy L.G."/>
            <person name="Martin F."/>
            <person name="Kauserud H."/>
        </authorList>
    </citation>
    <scope>NUCLEOTIDE SEQUENCE</scope>
    <source>
        <strain evidence="2">CBHHK200</strain>
    </source>
</reference>
<feature type="compositionally biased region" description="Low complexity" evidence="1">
    <location>
        <begin position="1"/>
        <end position="20"/>
    </location>
</feature>
<feature type="region of interest" description="Disordered" evidence="1">
    <location>
        <begin position="1"/>
        <end position="29"/>
    </location>
</feature>
<sequence length="138" mass="15325">MGAERSNLNSLSANASLNAAQPPHGVEKDKCPSIESLIALQIKVRDFAYESKLAPIKPYVRRPLQPIPKACMTSGDNACTVPSEFKPQNRRALKRTHRLGEGTEERDLGYGFVMGVPRLAPEEGEDRPRKLQRISSRD</sequence>
<dbReference type="EMBL" id="JARJCM010000041">
    <property type="protein sequence ID" value="KAJ7036722.1"/>
    <property type="molecule type" value="Genomic_DNA"/>
</dbReference>
<evidence type="ECO:0000313" key="3">
    <source>
        <dbReference type="Proteomes" id="UP001218188"/>
    </source>
</evidence>
<feature type="region of interest" description="Disordered" evidence="1">
    <location>
        <begin position="117"/>
        <end position="138"/>
    </location>
</feature>
<evidence type="ECO:0000313" key="2">
    <source>
        <dbReference type="EMBL" id="KAJ7036722.1"/>
    </source>
</evidence>
<dbReference type="Proteomes" id="UP001218188">
    <property type="component" value="Unassembled WGS sequence"/>
</dbReference>
<accession>A0AAD6T078</accession>